<keyword evidence="1" id="KW-1133">Transmembrane helix</keyword>
<reference evidence="2 3" key="1">
    <citation type="submission" date="2019-04" db="EMBL/GenBank/DDBJ databases">
        <title>Complete genome sequence of Agrobacterium tumefaciens CFBP7129.</title>
        <authorList>
            <person name="Haryono M."/>
            <person name="Lin Y.-C."/>
            <person name="Lai E.-M."/>
            <person name="Kuo C.-H."/>
        </authorList>
    </citation>
    <scope>NUCLEOTIDE SEQUENCE [LARGE SCALE GENOMIC DNA]</scope>
    <source>
        <strain evidence="2 3">CFBP7129</strain>
    </source>
</reference>
<proteinExistence type="predicted"/>
<feature type="transmembrane region" description="Helical" evidence="1">
    <location>
        <begin position="91"/>
        <end position="114"/>
    </location>
</feature>
<gene>
    <name evidence="2" type="ORF">CFBP7129_13965</name>
</gene>
<dbReference type="RefSeq" id="WP_137004248.1">
    <property type="nucleotide sequence ID" value="NZ_CP039922.1"/>
</dbReference>
<evidence type="ECO:0000313" key="3">
    <source>
        <dbReference type="Proteomes" id="UP000298649"/>
    </source>
</evidence>
<dbReference type="AlphaFoldDB" id="A0A4D7YVJ5"/>
<evidence type="ECO:0000313" key="2">
    <source>
        <dbReference type="EMBL" id="QCL95184.1"/>
    </source>
</evidence>
<protein>
    <submittedName>
        <fullName evidence="2">Uncharacterized protein</fullName>
    </submittedName>
</protein>
<dbReference type="EMBL" id="CP039922">
    <property type="protein sequence ID" value="QCL95184.1"/>
    <property type="molecule type" value="Genomic_DNA"/>
</dbReference>
<accession>A0A4D7YVJ5</accession>
<evidence type="ECO:0000256" key="1">
    <source>
        <dbReference type="SAM" id="Phobius"/>
    </source>
</evidence>
<feature type="transmembrane region" description="Helical" evidence="1">
    <location>
        <begin position="6"/>
        <end position="28"/>
    </location>
</feature>
<sequence length="124" mass="13513">MRLPHFALTETCGLAADLAVTCLLIFYLGVDPLAARLPGAATGLATSWRLNRGENGEASARLSSFLMNAVTLTSRIVSVGLFALLQWRNPLVQPLVPLAFSIIAALALALYGYWRLQKQRQDQD</sequence>
<keyword evidence="1" id="KW-0812">Transmembrane</keyword>
<keyword evidence="1" id="KW-0472">Membrane</keyword>
<dbReference type="Proteomes" id="UP000298649">
    <property type="component" value="Chromosome circular"/>
</dbReference>
<organism evidence="2 3">
    <name type="scientific">Agrobacterium tumefaciens</name>
    <dbReference type="NCBI Taxonomy" id="358"/>
    <lineage>
        <taxon>Bacteria</taxon>
        <taxon>Pseudomonadati</taxon>
        <taxon>Pseudomonadota</taxon>
        <taxon>Alphaproteobacteria</taxon>
        <taxon>Hyphomicrobiales</taxon>
        <taxon>Rhizobiaceae</taxon>
        <taxon>Rhizobium/Agrobacterium group</taxon>
        <taxon>Agrobacterium</taxon>
        <taxon>Agrobacterium tumefaciens complex</taxon>
    </lineage>
</organism>
<name>A0A4D7YVJ5_AGRTU</name>